<keyword evidence="2" id="KW-1185">Reference proteome</keyword>
<dbReference type="RefSeq" id="WP_378325429.1">
    <property type="nucleotide sequence ID" value="NZ_JBHTGP010000018.1"/>
</dbReference>
<organism evidence="1 2">
    <name type="scientific">Actinomadura fibrosa</name>
    <dbReference type="NCBI Taxonomy" id="111802"/>
    <lineage>
        <taxon>Bacteria</taxon>
        <taxon>Bacillati</taxon>
        <taxon>Actinomycetota</taxon>
        <taxon>Actinomycetes</taxon>
        <taxon>Streptosporangiales</taxon>
        <taxon>Thermomonosporaceae</taxon>
        <taxon>Actinomadura</taxon>
    </lineage>
</organism>
<dbReference type="Gene3D" id="1.25.10.10">
    <property type="entry name" value="Leucine-rich Repeat Variant"/>
    <property type="match status" value="1"/>
</dbReference>
<name>A0ABW2XWJ6_9ACTN</name>
<proteinExistence type="predicted"/>
<comment type="caution">
    <text evidence="1">The sequence shown here is derived from an EMBL/GenBank/DDBJ whole genome shotgun (WGS) entry which is preliminary data.</text>
</comment>
<evidence type="ECO:0000313" key="1">
    <source>
        <dbReference type="EMBL" id="MFD0690756.1"/>
    </source>
</evidence>
<dbReference type="InterPro" id="IPR011989">
    <property type="entry name" value="ARM-like"/>
</dbReference>
<accession>A0ABW2XWJ6</accession>
<sequence>MDTTRFDWEAVVHRDFDFDLDEPGRRSGAALDALRADLGVTGPEPGGIHVGDWADRLGGLLTAGLPALLRRLDHPDAAVRRILAVALAYVDGPVPPELETRSRSEPDPPTRLGLLVALGRHVGAPYLRDRMADGPVDALGAALALLLHMPQEADGAVVEALTLCGGGEAGAALAELAWSDPEWQGPPPAGPVDAVASWLHPTPALCSAWLALMLSRLAEGALDPAAARVLVEAAGRLYASDRERYGAHASAVASLLGHHDPALRRAAAAGGHQLTAHDGYAEALLRALDDPDVSGRALELLVHRGDPRCVPALARSIRHGDVPAFLLGRADVFAGRLWPDVRARLAEEPPPSETAALLAGTARWPGGEQAVPEVAATLERLHGRIASRPDPAFDELEAASAACGFLGRRGLHDDRALAVLRRVAAGADLETGLAAVHALMGLGEPADEEIVDLLLDVLARSPAGARAGRAAGRRGWRFDSNAAAWLGRLGPRARRAVPALRALRDAAGAAGTARVAAAEALWRVTGDTTEALPVLRAYASGQGDAAAHARYAIQRIEPPEPPRHG</sequence>
<reference evidence="2" key="1">
    <citation type="journal article" date="2019" name="Int. J. Syst. Evol. Microbiol.">
        <title>The Global Catalogue of Microorganisms (GCM) 10K type strain sequencing project: providing services to taxonomists for standard genome sequencing and annotation.</title>
        <authorList>
            <consortium name="The Broad Institute Genomics Platform"/>
            <consortium name="The Broad Institute Genome Sequencing Center for Infectious Disease"/>
            <person name="Wu L."/>
            <person name="Ma J."/>
        </authorList>
    </citation>
    <scope>NUCLEOTIDE SEQUENCE [LARGE SCALE GENOMIC DNA]</scope>
    <source>
        <strain evidence="2">JCM 9371</strain>
    </source>
</reference>
<dbReference type="InterPro" id="IPR016024">
    <property type="entry name" value="ARM-type_fold"/>
</dbReference>
<evidence type="ECO:0008006" key="3">
    <source>
        <dbReference type="Google" id="ProtNLM"/>
    </source>
</evidence>
<dbReference type="Proteomes" id="UP001597063">
    <property type="component" value="Unassembled WGS sequence"/>
</dbReference>
<gene>
    <name evidence="1" type="ORF">ACFQZM_40135</name>
</gene>
<dbReference type="EMBL" id="JBHTGP010000018">
    <property type="protein sequence ID" value="MFD0690756.1"/>
    <property type="molecule type" value="Genomic_DNA"/>
</dbReference>
<evidence type="ECO:0000313" key="2">
    <source>
        <dbReference type="Proteomes" id="UP001597063"/>
    </source>
</evidence>
<dbReference type="SUPFAM" id="SSF48371">
    <property type="entry name" value="ARM repeat"/>
    <property type="match status" value="1"/>
</dbReference>
<protein>
    <recommendedName>
        <fullName evidence="3">HEAT repeat domain-containing protein</fullName>
    </recommendedName>
</protein>